<organism evidence="1 2">
    <name type="scientific">Diplodia seriata</name>
    <dbReference type="NCBI Taxonomy" id="420778"/>
    <lineage>
        <taxon>Eukaryota</taxon>
        <taxon>Fungi</taxon>
        <taxon>Dikarya</taxon>
        <taxon>Ascomycota</taxon>
        <taxon>Pezizomycotina</taxon>
        <taxon>Dothideomycetes</taxon>
        <taxon>Dothideomycetes incertae sedis</taxon>
        <taxon>Botryosphaeriales</taxon>
        <taxon>Botryosphaeriaceae</taxon>
        <taxon>Diplodia</taxon>
    </lineage>
</organism>
<gene>
    <name evidence="1" type="ORF">SLS55_003145</name>
</gene>
<dbReference type="InterPro" id="IPR051397">
    <property type="entry name" value="Zn-ADH-like_protein"/>
</dbReference>
<evidence type="ECO:0000313" key="2">
    <source>
        <dbReference type="Proteomes" id="UP001430584"/>
    </source>
</evidence>
<accession>A0ABR3CM61</accession>
<dbReference type="GeneID" id="92007230"/>
<dbReference type="Gene3D" id="3.90.180.10">
    <property type="entry name" value="Medium-chain alcohol dehydrogenases, catalytic domain"/>
    <property type="match status" value="1"/>
</dbReference>
<dbReference type="InterPro" id="IPR036291">
    <property type="entry name" value="NAD(P)-bd_dom_sf"/>
</dbReference>
<proteinExistence type="predicted"/>
<dbReference type="InterPro" id="IPR011032">
    <property type="entry name" value="GroES-like_sf"/>
</dbReference>
<protein>
    <submittedName>
        <fullName evidence="1">Uncharacterized protein</fullName>
    </submittedName>
</protein>
<dbReference type="Gene3D" id="3.40.50.720">
    <property type="entry name" value="NAD(P)-binding Rossmann-like Domain"/>
    <property type="match status" value="1"/>
</dbReference>
<name>A0ABR3CM61_9PEZI</name>
<dbReference type="RefSeq" id="XP_066634744.1">
    <property type="nucleotide sequence ID" value="XM_066774625.1"/>
</dbReference>
<dbReference type="PANTHER" id="PTHR43677:SF11">
    <property type="entry name" value="ZINC-CONTAINING ALCOHOL DEHYDROGENASE"/>
    <property type="match status" value="1"/>
</dbReference>
<evidence type="ECO:0000313" key="1">
    <source>
        <dbReference type="EMBL" id="KAL0261715.1"/>
    </source>
</evidence>
<dbReference type="Proteomes" id="UP001430584">
    <property type="component" value="Unassembled WGS sequence"/>
</dbReference>
<dbReference type="SUPFAM" id="SSF50129">
    <property type="entry name" value="GroES-like"/>
    <property type="match status" value="1"/>
</dbReference>
<sequence>MSAAAIAPPSTMKEAQVTTWGAAPHCTTVPTPAPPAETDELVQIRVLAAGLPTLVRSRAAGTHYSTAAARLANQTPHVPGVDGVGATVPDGRLVYFATFAPLGGTFAQYVNAPRGALVPVPVDAGKDEKAIVDLAVQVAGQMNPVMASWMALAARTSDLKPGFAAVVVGATGLAGAAAVGVARAFGAGRVVGVGRDAAKMRADGLGLDAVVVLDGERTDYGEAAGADVVLDFLYGPPTLGLLRALRPKGPVQYVQIGTVVDRDMALPGDILRSKDITIRGAGPGSWRMEDFAAEAPRMIEAIVAGKIRPYKFQEVKLEDIEEAWGQKGGDRMVIVPQ</sequence>
<dbReference type="EMBL" id="JAJVCZ030000003">
    <property type="protein sequence ID" value="KAL0261715.1"/>
    <property type="molecule type" value="Genomic_DNA"/>
</dbReference>
<keyword evidence="2" id="KW-1185">Reference proteome</keyword>
<reference evidence="1 2" key="1">
    <citation type="submission" date="2024-02" db="EMBL/GenBank/DDBJ databases">
        <title>De novo assembly and annotation of 12 fungi associated with fruit tree decline syndrome in Ontario, Canada.</title>
        <authorList>
            <person name="Sulman M."/>
            <person name="Ellouze W."/>
            <person name="Ilyukhin E."/>
        </authorList>
    </citation>
    <scope>NUCLEOTIDE SEQUENCE [LARGE SCALE GENOMIC DNA]</scope>
    <source>
        <strain evidence="1 2">FDS-637</strain>
    </source>
</reference>
<dbReference type="SUPFAM" id="SSF51735">
    <property type="entry name" value="NAD(P)-binding Rossmann-fold domains"/>
    <property type="match status" value="1"/>
</dbReference>
<comment type="caution">
    <text evidence="1">The sequence shown here is derived from an EMBL/GenBank/DDBJ whole genome shotgun (WGS) entry which is preliminary data.</text>
</comment>
<dbReference type="PANTHER" id="PTHR43677">
    <property type="entry name" value="SHORT-CHAIN DEHYDROGENASE/REDUCTASE"/>
    <property type="match status" value="1"/>
</dbReference>